<dbReference type="PANTHER" id="PTHR30447:SF0">
    <property type="entry name" value="FRUCTOSE-1,6-BISPHOSPHATASE 1 CLASS 2-RELATED"/>
    <property type="match status" value="1"/>
</dbReference>
<feature type="binding site" evidence="9">
    <location>
        <begin position="202"/>
        <end position="204"/>
    </location>
    <ligand>
        <name>substrate</name>
    </ligand>
</feature>
<dbReference type="Gene3D" id="3.40.190.90">
    <property type="match status" value="1"/>
</dbReference>
<feature type="binding site" evidence="8">
    <location>
        <position position="92"/>
    </location>
    <ligand>
        <name>Mn(2+)</name>
        <dbReference type="ChEBI" id="CHEBI:29035"/>
        <label>1</label>
    </ligand>
</feature>
<keyword evidence="3 8" id="KW-0479">Metal-binding</keyword>
<dbReference type="EMBL" id="AUWY01000057">
    <property type="protein sequence ID" value="EQB32838.1"/>
    <property type="molecule type" value="Genomic_DNA"/>
</dbReference>
<evidence type="ECO:0000256" key="7">
    <source>
        <dbReference type="PIRNR" id="PIRNR004532"/>
    </source>
</evidence>
<evidence type="ECO:0000313" key="10">
    <source>
        <dbReference type="EMBL" id="EQB32838.1"/>
    </source>
</evidence>
<dbReference type="STRING" id="1346791.M529_07310"/>
<dbReference type="eggNOG" id="COG1494">
    <property type="taxonomic scope" value="Bacteria"/>
</dbReference>
<keyword evidence="5 8" id="KW-0464">Manganese</keyword>
<evidence type="ECO:0000256" key="2">
    <source>
        <dbReference type="ARBA" id="ARBA00008989"/>
    </source>
</evidence>
<gene>
    <name evidence="10" type="primary">glpX</name>
    <name evidence="10" type="ORF">M529_07310</name>
</gene>
<dbReference type="NCBIfam" id="TIGR00330">
    <property type="entry name" value="glpX"/>
    <property type="match status" value="1"/>
</dbReference>
<comment type="similarity">
    <text evidence="2 7">Belongs to the FBPase class 2 family.</text>
</comment>
<evidence type="ECO:0000256" key="3">
    <source>
        <dbReference type="ARBA" id="ARBA00022723"/>
    </source>
</evidence>
<feature type="binding site" evidence="8">
    <location>
        <position position="125"/>
    </location>
    <ligand>
        <name>Mn(2+)</name>
        <dbReference type="ChEBI" id="CHEBI:29035"/>
        <label>2</label>
    </ligand>
</feature>
<evidence type="ECO:0000256" key="9">
    <source>
        <dbReference type="PIRSR" id="PIRSR004532-2"/>
    </source>
</evidence>
<dbReference type="GO" id="GO:0030388">
    <property type="term" value="P:fructose 1,6-bisphosphate metabolic process"/>
    <property type="evidence" value="ECO:0007669"/>
    <property type="project" value="TreeGrafter"/>
</dbReference>
<feature type="binding site" evidence="9">
    <location>
        <begin position="224"/>
        <end position="226"/>
    </location>
    <ligand>
        <name>substrate</name>
    </ligand>
</feature>
<dbReference type="Pfam" id="PF03320">
    <property type="entry name" value="FBPase_glpX"/>
    <property type="match status" value="1"/>
</dbReference>
<evidence type="ECO:0000313" key="11">
    <source>
        <dbReference type="Proteomes" id="UP000015523"/>
    </source>
</evidence>
<organism evidence="10 11">
    <name type="scientific">Sphingobium ummariense RL-3</name>
    <dbReference type="NCBI Taxonomy" id="1346791"/>
    <lineage>
        <taxon>Bacteria</taxon>
        <taxon>Pseudomonadati</taxon>
        <taxon>Pseudomonadota</taxon>
        <taxon>Alphaproteobacteria</taxon>
        <taxon>Sphingomonadales</taxon>
        <taxon>Sphingomonadaceae</taxon>
        <taxon>Sphingobium</taxon>
    </lineage>
</organism>
<dbReference type="PIRSF" id="PIRSF004532">
    <property type="entry name" value="GlpX"/>
    <property type="match status" value="1"/>
</dbReference>
<dbReference type="CDD" id="cd01516">
    <property type="entry name" value="FBPase_glpX"/>
    <property type="match status" value="1"/>
</dbReference>
<feature type="binding site" evidence="8">
    <location>
        <position position="122"/>
    </location>
    <ligand>
        <name>Mn(2+)</name>
        <dbReference type="ChEBI" id="CHEBI:29035"/>
        <label>2</label>
    </ligand>
</feature>
<evidence type="ECO:0000256" key="6">
    <source>
        <dbReference type="ARBA" id="ARBA00023277"/>
    </source>
</evidence>
<evidence type="ECO:0000256" key="1">
    <source>
        <dbReference type="ARBA" id="ARBA00001273"/>
    </source>
</evidence>
<dbReference type="GO" id="GO:0042132">
    <property type="term" value="F:fructose 1,6-bisphosphate 1-phosphatase activity"/>
    <property type="evidence" value="ECO:0007669"/>
    <property type="project" value="UniProtKB-EC"/>
</dbReference>
<evidence type="ECO:0000256" key="8">
    <source>
        <dbReference type="PIRSR" id="PIRSR004532-1"/>
    </source>
</evidence>
<dbReference type="Proteomes" id="UP000015523">
    <property type="component" value="Unassembled WGS sequence"/>
</dbReference>
<reference evidence="10 11" key="1">
    <citation type="journal article" date="2013" name="Genome Announc.">
        <title>Draft Genome Sequence of Sphingobium ummariense Strain RL-3, a Hexachlorocyclohexane-Degrading Bacterium.</title>
        <authorList>
            <person name="Kohli P."/>
            <person name="Dua A."/>
            <person name="Sangwan N."/>
            <person name="Oldach P."/>
            <person name="Khurana J.P."/>
            <person name="Lal R."/>
        </authorList>
    </citation>
    <scope>NUCLEOTIDE SEQUENCE [LARGE SCALE GENOMIC DNA]</scope>
    <source>
        <strain evidence="10 11">RL-3</strain>
    </source>
</reference>
<feature type="binding site" evidence="8">
    <location>
        <position position="68"/>
    </location>
    <ligand>
        <name>Mn(2+)</name>
        <dbReference type="ChEBI" id="CHEBI:29035"/>
        <label>1</label>
    </ligand>
</feature>
<evidence type="ECO:0000256" key="5">
    <source>
        <dbReference type="ARBA" id="ARBA00023211"/>
    </source>
</evidence>
<dbReference type="PANTHER" id="PTHR30447">
    <property type="entry name" value="FRUCTOSE-1,6-BISPHOSPHATASE CLASS 2"/>
    <property type="match status" value="1"/>
</dbReference>
<dbReference type="GO" id="GO:0005829">
    <property type="term" value="C:cytosol"/>
    <property type="evidence" value="ECO:0007669"/>
    <property type="project" value="TreeGrafter"/>
</dbReference>
<dbReference type="InterPro" id="IPR004464">
    <property type="entry name" value="FBPase_class-2/SBPase"/>
</dbReference>
<keyword evidence="6 7" id="KW-0119">Carbohydrate metabolism</keyword>
<comment type="caution">
    <text evidence="10">The sequence shown here is derived from an EMBL/GenBank/DDBJ whole genome shotgun (WGS) entry which is preliminary data.</text>
</comment>
<name>T0KHP7_9SPHN</name>
<dbReference type="Gene3D" id="3.30.540.10">
    <property type="entry name" value="Fructose-1,6-Bisphosphatase, subunit A, domain 1"/>
    <property type="match status" value="1"/>
</dbReference>
<evidence type="ECO:0000256" key="4">
    <source>
        <dbReference type="ARBA" id="ARBA00022801"/>
    </source>
</evidence>
<feature type="binding site" evidence="9">
    <location>
        <position position="156"/>
    </location>
    <ligand>
        <name>substrate</name>
    </ligand>
</feature>
<feature type="binding site" evidence="9">
    <location>
        <begin position="125"/>
        <end position="127"/>
    </location>
    <ligand>
        <name>substrate</name>
    </ligand>
</feature>
<dbReference type="GO" id="GO:0006071">
    <property type="term" value="P:glycerol metabolic process"/>
    <property type="evidence" value="ECO:0007669"/>
    <property type="project" value="InterPro"/>
</dbReference>
<sequence length="355" mass="37651">MDAGDTWLDKAGITPYRQHPTLTDRGMDMVQASSILDRVLVLEMVRVTEAAAIAASRLIGRGDEKAADAAAVEAMRLAFNDLYMDGTVVIGEGERDEAPMLYIGEKVGNAIGKGPKIDIALDPLEGTTITAKAGPNALAVLAISEEGGLLNAPDVYMEKLAVGPGYPDGIIDLNKSVRENVEAVAKAKGVDPHEIIVCVLDRPRHEKLIGELRAIGCGIMLIPDGDVAGVIATTNPETTIDIYMGSGGAPEGVLACAALRCVGGQFKGKLLFRNDDERSRAKKWGITDLDKVYDLKELAKGDCIFAATGVTDGSLLAGVKRMPGGKLTTDSVVMRASTGTVRWVKGEHRLERKDA</sequence>
<accession>T0KHP7</accession>
<feature type="binding site" evidence="9">
    <location>
        <position position="248"/>
    </location>
    <ligand>
        <name>substrate</name>
    </ligand>
</feature>
<comment type="cofactor">
    <cofactor evidence="8">
        <name>Mn(2+)</name>
        <dbReference type="ChEBI" id="CHEBI:29035"/>
    </cofactor>
</comment>
<dbReference type="GO" id="GO:0030145">
    <property type="term" value="F:manganese ion binding"/>
    <property type="evidence" value="ECO:0007669"/>
    <property type="project" value="UniProtKB-ARBA"/>
</dbReference>
<protein>
    <recommendedName>
        <fullName evidence="7">Fructose-1,6-bisphosphatase</fullName>
    </recommendedName>
</protein>
<keyword evidence="4 10" id="KW-0378">Hydrolase</keyword>
<dbReference type="PATRIC" id="fig|1346791.3.peg.1398"/>
<feature type="binding site" evidence="8">
    <location>
        <position position="251"/>
    </location>
    <ligand>
        <name>Mn(2+)</name>
        <dbReference type="ChEBI" id="CHEBI:29035"/>
        <label>2</label>
    </ligand>
</feature>
<proteinExistence type="inferred from homology"/>
<dbReference type="GO" id="GO:0006094">
    <property type="term" value="P:gluconeogenesis"/>
    <property type="evidence" value="ECO:0007669"/>
    <property type="project" value="InterPro"/>
</dbReference>
<dbReference type="AlphaFoldDB" id="T0KHP7"/>
<keyword evidence="11" id="KW-1185">Reference proteome</keyword>
<dbReference type="FunFam" id="3.40.190.90:FF:000001">
    <property type="entry name" value="Fructose-1,6-bisphosphatase"/>
    <property type="match status" value="1"/>
</dbReference>
<comment type="catalytic activity">
    <reaction evidence="1">
        <text>beta-D-fructose 1,6-bisphosphate + H2O = beta-D-fructose 6-phosphate + phosphate</text>
        <dbReference type="Rhea" id="RHEA:11064"/>
        <dbReference type="ChEBI" id="CHEBI:15377"/>
        <dbReference type="ChEBI" id="CHEBI:32966"/>
        <dbReference type="ChEBI" id="CHEBI:43474"/>
        <dbReference type="ChEBI" id="CHEBI:57634"/>
        <dbReference type="EC" id="3.1.3.11"/>
    </reaction>
</comment>
<dbReference type="SUPFAM" id="SSF56655">
    <property type="entry name" value="Carbohydrate phosphatase"/>
    <property type="match status" value="1"/>
</dbReference>